<dbReference type="AlphaFoldDB" id="A0A367IM18"/>
<dbReference type="CDD" id="cd22191">
    <property type="entry name" value="DPBB_RlpA_EXP_N-like"/>
    <property type="match status" value="1"/>
</dbReference>
<evidence type="ECO:0008006" key="5">
    <source>
        <dbReference type="Google" id="ProtNLM"/>
    </source>
</evidence>
<name>A0A367IM18_RHIST</name>
<accession>A0A367IM18</accession>
<evidence type="ECO:0000313" key="3">
    <source>
        <dbReference type="EMBL" id="RCH78683.1"/>
    </source>
</evidence>
<sequence>FHSLVLCTLLLLCFGLCTSQPVTERGLTSKLIKAVKSVLYRGKATIFDPVTEGGSQGACGQYSNKHSRIAAMNAHDYGDMNKKSHWCGKKIEITYKGKKTRATVTDACPGCDKGCLDLTQAVWGDLESDFGIGIIDVTWKLIED</sequence>
<dbReference type="EMBL" id="PJQM01007065">
    <property type="protein sequence ID" value="RCH78683.1"/>
    <property type="molecule type" value="Genomic_DNA"/>
</dbReference>
<dbReference type="Gene3D" id="2.40.40.10">
    <property type="entry name" value="RlpA-like domain"/>
    <property type="match status" value="1"/>
</dbReference>
<feature type="chain" id="PRO_5016778440" description="RlpA-like protein double-psi beta-barrel domain-containing protein" evidence="2">
    <location>
        <begin position="20"/>
        <end position="144"/>
    </location>
</feature>
<evidence type="ECO:0000313" key="4">
    <source>
        <dbReference type="Proteomes" id="UP000253551"/>
    </source>
</evidence>
<dbReference type="SUPFAM" id="SSF50685">
    <property type="entry name" value="Barwin-like endoglucanases"/>
    <property type="match status" value="1"/>
</dbReference>
<evidence type="ECO:0000256" key="2">
    <source>
        <dbReference type="SAM" id="SignalP"/>
    </source>
</evidence>
<keyword evidence="1 2" id="KW-0732">Signal</keyword>
<gene>
    <name evidence="3" type="ORF">CU098_001379</name>
</gene>
<comment type="caution">
    <text evidence="3">The sequence shown here is derived from an EMBL/GenBank/DDBJ whole genome shotgun (WGS) entry which is preliminary data.</text>
</comment>
<dbReference type="PANTHER" id="PTHR31836:SF28">
    <property type="entry name" value="SRCR DOMAIN-CONTAINING PROTEIN-RELATED"/>
    <property type="match status" value="1"/>
</dbReference>
<dbReference type="PANTHER" id="PTHR31836">
    <property type="match status" value="1"/>
</dbReference>
<evidence type="ECO:0000256" key="1">
    <source>
        <dbReference type="ARBA" id="ARBA00022729"/>
    </source>
</evidence>
<dbReference type="InterPro" id="IPR051477">
    <property type="entry name" value="Expansin_CellWall"/>
</dbReference>
<feature type="non-terminal residue" evidence="3">
    <location>
        <position position="1"/>
    </location>
</feature>
<feature type="signal peptide" evidence="2">
    <location>
        <begin position="1"/>
        <end position="19"/>
    </location>
</feature>
<protein>
    <recommendedName>
        <fullName evidence="5">RlpA-like protein double-psi beta-barrel domain-containing protein</fullName>
    </recommendedName>
</protein>
<dbReference type="OrthoDB" id="623670at2759"/>
<reference evidence="3 4" key="1">
    <citation type="journal article" date="2018" name="G3 (Bethesda)">
        <title>Phylogenetic and Phylogenomic Definition of Rhizopus Species.</title>
        <authorList>
            <person name="Gryganskyi A.P."/>
            <person name="Golan J."/>
            <person name="Dolatabadi S."/>
            <person name="Mondo S."/>
            <person name="Robb S."/>
            <person name="Idnurm A."/>
            <person name="Muszewska A."/>
            <person name="Steczkiewicz K."/>
            <person name="Masonjones S."/>
            <person name="Liao H.L."/>
            <person name="Gajdeczka M.T."/>
            <person name="Anike F."/>
            <person name="Vuek A."/>
            <person name="Anishchenko I.M."/>
            <person name="Voigt K."/>
            <person name="de Hoog G.S."/>
            <person name="Smith M.E."/>
            <person name="Heitman J."/>
            <person name="Vilgalys R."/>
            <person name="Stajich J.E."/>
        </authorList>
    </citation>
    <scope>NUCLEOTIDE SEQUENCE [LARGE SCALE GENOMIC DNA]</scope>
    <source>
        <strain evidence="3 4">LSU 92-RS-03</strain>
    </source>
</reference>
<dbReference type="STRING" id="4846.A0A367IM18"/>
<organism evidence="3 4">
    <name type="scientific">Rhizopus stolonifer</name>
    <name type="common">Rhizopus nigricans</name>
    <dbReference type="NCBI Taxonomy" id="4846"/>
    <lineage>
        <taxon>Eukaryota</taxon>
        <taxon>Fungi</taxon>
        <taxon>Fungi incertae sedis</taxon>
        <taxon>Mucoromycota</taxon>
        <taxon>Mucoromycotina</taxon>
        <taxon>Mucoromycetes</taxon>
        <taxon>Mucorales</taxon>
        <taxon>Mucorineae</taxon>
        <taxon>Rhizopodaceae</taxon>
        <taxon>Rhizopus</taxon>
    </lineage>
</organism>
<dbReference type="InterPro" id="IPR036908">
    <property type="entry name" value="RlpA-like_sf"/>
</dbReference>
<dbReference type="Proteomes" id="UP000253551">
    <property type="component" value="Unassembled WGS sequence"/>
</dbReference>
<keyword evidence="4" id="KW-1185">Reference proteome</keyword>
<proteinExistence type="predicted"/>